<keyword evidence="3" id="KW-1185">Reference proteome</keyword>
<proteinExistence type="predicted"/>
<evidence type="ECO:0000313" key="3">
    <source>
        <dbReference type="Proteomes" id="UP000186955"/>
    </source>
</evidence>
<dbReference type="STRING" id="1316194.A0A1Q5TI23"/>
<dbReference type="AlphaFoldDB" id="A0A1Q5TI23"/>
<reference evidence="2 3" key="1">
    <citation type="submission" date="2016-10" db="EMBL/GenBank/DDBJ databases">
        <title>Genome sequence of the ascomycete fungus Penicillium subrubescens.</title>
        <authorList>
            <person name="De Vries R.P."/>
            <person name="Peng M."/>
            <person name="Dilokpimol A."/>
            <person name="Hilden K."/>
            <person name="Makela M.R."/>
            <person name="Grigoriev I."/>
            <person name="Riley R."/>
            <person name="Granchi Z."/>
        </authorList>
    </citation>
    <scope>NUCLEOTIDE SEQUENCE [LARGE SCALE GENOMIC DNA]</scope>
    <source>
        <strain evidence="2 3">CBS 132785</strain>
    </source>
</reference>
<keyword evidence="1" id="KW-0175">Coiled coil</keyword>
<name>A0A1Q5TI23_9EURO</name>
<evidence type="ECO:0000313" key="2">
    <source>
        <dbReference type="EMBL" id="OKO99877.1"/>
    </source>
</evidence>
<organism evidence="2 3">
    <name type="scientific">Penicillium subrubescens</name>
    <dbReference type="NCBI Taxonomy" id="1316194"/>
    <lineage>
        <taxon>Eukaryota</taxon>
        <taxon>Fungi</taxon>
        <taxon>Dikarya</taxon>
        <taxon>Ascomycota</taxon>
        <taxon>Pezizomycotina</taxon>
        <taxon>Eurotiomycetes</taxon>
        <taxon>Eurotiomycetidae</taxon>
        <taxon>Eurotiales</taxon>
        <taxon>Aspergillaceae</taxon>
        <taxon>Penicillium</taxon>
    </lineage>
</organism>
<accession>A0A1Q5TI23</accession>
<feature type="coiled-coil region" evidence="1">
    <location>
        <begin position="59"/>
        <end position="114"/>
    </location>
</feature>
<gene>
    <name evidence="2" type="ORF">PENSUB_8094</name>
</gene>
<evidence type="ECO:0000256" key="1">
    <source>
        <dbReference type="SAM" id="Coils"/>
    </source>
</evidence>
<comment type="caution">
    <text evidence="2">The sequence shown here is derived from an EMBL/GenBank/DDBJ whole genome shotgun (WGS) entry which is preliminary data.</text>
</comment>
<dbReference type="EMBL" id="MNBE01000653">
    <property type="protein sequence ID" value="OKO99877.1"/>
    <property type="molecule type" value="Genomic_DNA"/>
</dbReference>
<protein>
    <submittedName>
        <fullName evidence="2">Uncharacterized protein</fullName>
    </submittedName>
</protein>
<dbReference type="Proteomes" id="UP000186955">
    <property type="component" value="Unassembled WGS sequence"/>
</dbReference>
<sequence length="156" mass="18622">MFKKSGGTFKPVADYANPPKYDHQRNYRPKDDWYLIEIGPDLTYHRDLFVEIIYAEHTLRATVQRVEMIKKNIQALEKAASIENDKTQLSGWEKELEQLQRKCWKQELELYEHEQLIPEWPLKQNYDLLRGSAAWYMRKELWTTLHRSRNLGGLAA</sequence>